<dbReference type="Gene3D" id="3.40.50.300">
    <property type="entry name" value="P-loop containing nucleotide triphosphate hydrolases"/>
    <property type="match status" value="1"/>
</dbReference>
<dbReference type="InterPro" id="IPR003593">
    <property type="entry name" value="AAA+_ATPase"/>
</dbReference>
<evidence type="ECO:0000313" key="6">
    <source>
        <dbReference type="Proteomes" id="UP000247459"/>
    </source>
</evidence>
<name>A0A2W0C3K1_9BACL</name>
<protein>
    <submittedName>
        <fullName evidence="5">Methionine ABC transporter ATP-binding protein</fullName>
    </submittedName>
</protein>
<evidence type="ECO:0000256" key="3">
    <source>
        <dbReference type="ARBA" id="ARBA00022840"/>
    </source>
</evidence>
<dbReference type="Proteomes" id="UP000247459">
    <property type="component" value="Unassembled WGS sequence"/>
</dbReference>
<dbReference type="SUPFAM" id="SSF52540">
    <property type="entry name" value="P-loop containing nucleoside triphosphate hydrolases"/>
    <property type="match status" value="1"/>
</dbReference>
<organism evidence="5 6">
    <name type="scientific">Paenibacillus illinoisensis</name>
    <dbReference type="NCBI Taxonomy" id="59845"/>
    <lineage>
        <taxon>Bacteria</taxon>
        <taxon>Bacillati</taxon>
        <taxon>Bacillota</taxon>
        <taxon>Bacilli</taxon>
        <taxon>Bacillales</taxon>
        <taxon>Paenibacillaceae</taxon>
        <taxon>Paenibacillus</taxon>
    </lineage>
</organism>
<dbReference type="CDD" id="cd03230">
    <property type="entry name" value="ABC_DR_subfamily_A"/>
    <property type="match status" value="1"/>
</dbReference>
<dbReference type="AlphaFoldDB" id="A0A2W0C3K1"/>
<evidence type="ECO:0000256" key="2">
    <source>
        <dbReference type="ARBA" id="ARBA00022741"/>
    </source>
</evidence>
<keyword evidence="3 5" id="KW-0067">ATP-binding</keyword>
<feature type="domain" description="ABC transporter" evidence="4">
    <location>
        <begin position="8"/>
        <end position="232"/>
    </location>
</feature>
<keyword evidence="1" id="KW-0813">Transport</keyword>
<accession>A0A2W0C3K1</accession>
<dbReference type="GO" id="GO:0016887">
    <property type="term" value="F:ATP hydrolysis activity"/>
    <property type="evidence" value="ECO:0007669"/>
    <property type="project" value="InterPro"/>
</dbReference>
<sequence length="317" mass="35018">MNTDSTIIQLEQVSKRFGSKLAVNPISLKIDRGSIVAILGPNGAGKTTTLNMMLGLSTPSSGEVTVLGMPPGHRQVRERIGVMLQDVSVMDGLKVREIIRMVRSYYPTPLDADKIEALTGLKPEDMNKRAEKLSGGQKRSLNFALAMAGDPDVLFFDEPTVGLDSETRRYFWKQIRQLAQHGKTILFTTHYLQEADEAADRIILFAGGSIIADGTPDRIKSGIAKRTLSFSLPGGQLDNVLVTPDAAPPDIRIQIEDLPGVERIEYRKDRCILHTQDTDALIRVIITRQLPVGEIRIESGQLDDAYATLLETMKEEH</sequence>
<dbReference type="GO" id="GO:0005524">
    <property type="term" value="F:ATP binding"/>
    <property type="evidence" value="ECO:0007669"/>
    <property type="project" value="UniProtKB-KW"/>
</dbReference>
<evidence type="ECO:0000256" key="1">
    <source>
        <dbReference type="ARBA" id="ARBA00022448"/>
    </source>
</evidence>
<dbReference type="InterPro" id="IPR003439">
    <property type="entry name" value="ABC_transporter-like_ATP-bd"/>
</dbReference>
<dbReference type="OrthoDB" id="9804819at2"/>
<proteinExistence type="predicted"/>
<dbReference type="PANTHER" id="PTHR42711:SF17">
    <property type="entry name" value="ABC TRANSPORTER ATP-BINDING PROTEIN"/>
    <property type="match status" value="1"/>
</dbReference>
<dbReference type="Pfam" id="PF00005">
    <property type="entry name" value="ABC_tran"/>
    <property type="match status" value="1"/>
</dbReference>
<evidence type="ECO:0000259" key="4">
    <source>
        <dbReference type="PROSITE" id="PS50893"/>
    </source>
</evidence>
<dbReference type="PANTHER" id="PTHR42711">
    <property type="entry name" value="ABC TRANSPORTER ATP-BINDING PROTEIN"/>
    <property type="match status" value="1"/>
</dbReference>
<dbReference type="InterPro" id="IPR050763">
    <property type="entry name" value="ABC_transporter_ATP-binding"/>
</dbReference>
<comment type="caution">
    <text evidence="5">The sequence shown here is derived from an EMBL/GenBank/DDBJ whole genome shotgun (WGS) entry which is preliminary data.</text>
</comment>
<dbReference type="EMBL" id="PRLG01000025">
    <property type="protein sequence ID" value="PYY27093.1"/>
    <property type="molecule type" value="Genomic_DNA"/>
</dbReference>
<dbReference type="SMART" id="SM00382">
    <property type="entry name" value="AAA"/>
    <property type="match status" value="1"/>
</dbReference>
<reference evidence="5 6" key="1">
    <citation type="submission" date="2018-01" db="EMBL/GenBank/DDBJ databases">
        <title>Genome sequence of the PGP bacterium Paenibacillus illinoisensis E3.</title>
        <authorList>
            <person name="Rolli E."/>
            <person name="Marasco R."/>
            <person name="Bessem C."/>
            <person name="Michoud G."/>
            <person name="Gaiarsa S."/>
            <person name="Borin S."/>
            <person name="Daffonchio D."/>
        </authorList>
    </citation>
    <scope>NUCLEOTIDE SEQUENCE [LARGE SCALE GENOMIC DNA]</scope>
    <source>
        <strain evidence="5 6">E3</strain>
    </source>
</reference>
<gene>
    <name evidence="5" type="ORF">PIL02S_04970</name>
</gene>
<evidence type="ECO:0000313" key="5">
    <source>
        <dbReference type="EMBL" id="PYY27093.1"/>
    </source>
</evidence>
<dbReference type="InterPro" id="IPR027417">
    <property type="entry name" value="P-loop_NTPase"/>
</dbReference>
<dbReference type="PROSITE" id="PS50893">
    <property type="entry name" value="ABC_TRANSPORTER_2"/>
    <property type="match status" value="1"/>
</dbReference>
<keyword evidence="2" id="KW-0547">Nucleotide-binding</keyword>
<dbReference type="RefSeq" id="WP_110821832.1">
    <property type="nucleotide sequence ID" value="NZ_JAXBDC010000009.1"/>
</dbReference>